<proteinExistence type="predicted"/>
<keyword evidence="2" id="KW-1185">Reference proteome</keyword>
<comment type="caution">
    <text evidence="1">The sequence shown here is derived from an EMBL/GenBank/DDBJ whole genome shotgun (WGS) entry which is preliminary data.</text>
</comment>
<reference evidence="2" key="1">
    <citation type="journal article" date="2022" name="Mol. Ecol. Resour.">
        <title>The genomes of chicory, endive, great burdock and yacon provide insights into Asteraceae palaeo-polyploidization history and plant inulin production.</title>
        <authorList>
            <person name="Fan W."/>
            <person name="Wang S."/>
            <person name="Wang H."/>
            <person name="Wang A."/>
            <person name="Jiang F."/>
            <person name="Liu H."/>
            <person name="Zhao H."/>
            <person name="Xu D."/>
            <person name="Zhang Y."/>
        </authorList>
    </citation>
    <scope>NUCLEOTIDE SEQUENCE [LARGE SCALE GENOMIC DNA]</scope>
    <source>
        <strain evidence="2">cv. Niubang</strain>
    </source>
</reference>
<evidence type="ECO:0000313" key="1">
    <source>
        <dbReference type="EMBL" id="KAI3768954.1"/>
    </source>
</evidence>
<dbReference type="Proteomes" id="UP001055879">
    <property type="component" value="Linkage Group LG01"/>
</dbReference>
<evidence type="ECO:0000313" key="2">
    <source>
        <dbReference type="Proteomes" id="UP001055879"/>
    </source>
</evidence>
<reference evidence="1 2" key="2">
    <citation type="journal article" date="2022" name="Mol. Ecol. Resour.">
        <title>The genomes of chicory, endive, great burdock and yacon provide insights into Asteraceae paleo-polyploidization history and plant inulin production.</title>
        <authorList>
            <person name="Fan W."/>
            <person name="Wang S."/>
            <person name="Wang H."/>
            <person name="Wang A."/>
            <person name="Jiang F."/>
            <person name="Liu H."/>
            <person name="Zhao H."/>
            <person name="Xu D."/>
            <person name="Zhang Y."/>
        </authorList>
    </citation>
    <scope>NUCLEOTIDE SEQUENCE [LARGE SCALE GENOMIC DNA]</scope>
    <source>
        <strain evidence="2">cv. Niubang</strain>
    </source>
</reference>
<organism evidence="1 2">
    <name type="scientific">Arctium lappa</name>
    <name type="common">Greater burdock</name>
    <name type="synonym">Lappa major</name>
    <dbReference type="NCBI Taxonomy" id="4217"/>
    <lineage>
        <taxon>Eukaryota</taxon>
        <taxon>Viridiplantae</taxon>
        <taxon>Streptophyta</taxon>
        <taxon>Embryophyta</taxon>
        <taxon>Tracheophyta</taxon>
        <taxon>Spermatophyta</taxon>
        <taxon>Magnoliopsida</taxon>
        <taxon>eudicotyledons</taxon>
        <taxon>Gunneridae</taxon>
        <taxon>Pentapetalae</taxon>
        <taxon>asterids</taxon>
        <taxon>campanulids</taxon>
        <taxon>Asterales</taxon>
        <taxon>Asteraceae</taxon>
        <taxon>Carduoideae</taxon>
        <taxon>Cardueae</taxon>
        <taxon>Arctiinae</taxon>
        <taxon>Arctium</taxon>
    </lineage>
</organism>
<name>A0ACB9FCC0_ARCLA</name>
<protein>
    <submittedName>
        <fullName evidence="1">Uncharacterized protein</fullName>
    </submittedName>
</protein>
<gene>
    <name evidence="1" type="ORF">L6452_00050</name>
</gene>
<accession>A0ACB9FCC0</accession>
<sequence>MADQNRYEDDGAPNERVAVDDQQIGNGAGDMQPRNDHQEPTAIEEPIPVEAPEAKIENPNHIPKQIPDFWFGMEQTMNDHSFTTKAIDEASCIRNGTNVEASCSWKQTGSCDAQV</sequence>
<dbReference type="EMBL" id="CM042047">
    <property type="protein sequence ID" value="KAI3768954.1"/>
    <property type="molecule type" value="Genomic_DNA"/>
</dbReference>